<evidence type="ECO:0000256" key="8">
    <source>
        <dbReference type="ARBA" id="ARBA00023002"/>
    </source>
</evidence>
<dbReference type="Proteomes" id="UP001589855">
    <property type="component" value="Unassembled WGS sequence"/>
</dbReference>
<comment type="cofactor">
    <cofactor evidence="1">
        <name>FMN</name>
        <dbReference type="ChEBI" id="CHEBI:58210"/>
    </cofactor>
</comment>
<dbReference type="InterPro" id="IPR036188">
    <property type="entry name" value="FAD/NAD-bd_sf"/>
</dbReference>
<feature type="domain" description="FMN-binding" evidence="10">
    <location>
        <begin position="515"/>
        <end position="591"/>
    </location>
</feature>
<evidence type="ECO:0000259" key="10">
    <source>
        <dbReference type="SMART" id="SM00900"/>
    </source>
</evidence>
<dbReference type="Gene3D" id="3.90.700.10">
    <property type="entry name" value="Succinate dehydrogenase/fumarate reductase flavoprotein, catalytic domain"/>
    <property type="match status" value="1"/>
</dbReference>
<organism evidence="11 12">
    <name type="scientific">Lactiplantibacillus plajomi</name>
    <dbReference type="NCBI Taxonomy" id="1457217"/>
    <lineage>
        <taxon>Bacteria</taxon>
        <taxon>Bacillati</taxon>
        <taxon>Bacillota</taxon>
        <taxon>Bacilli</taxon>
        <taxon>Lactobacillales</taxon>
        <taxon>Lactobacillaceae</taxon>
        <taxon>Lactiplantibacillus</taxon>
    </lineage>
</organism>
<dbReference type="RefSeq" id="WP_137646023.1">
    <property type="nucleotide sequence ID" value="NZ_BAABRM010000033.1"/>
</dbReference>
<keyword evidence="6" id="KW-0285">Flavoprotein</keyword>
<dbReference type="EMBL" id="JBHLUK010000003">
    <property type="protein sequence ID" value="MFC0422729.1"/>
    <property type="molecule type" value="Genomic_DNA"/>
</dbReference>
<name>A0ABV6JZT2_9LACO</name>
<evidence type="ECO:0000256" key="4">
    <source>
        <dbReference type="ARBA" id="ARBA00013137"/>
    </source>
</evidence>
<dbReference type="SMART" id="SM00900">
    <property type="entry name" value="FMN_bind"/>
    <property type="match status" value="1"/>
</dbReference>
<reference evidence="11 12" key="1">
    <citation type="submission" date="2024-09" db="EMBL/GenBank/DDBJ databases">
        <authorList>
            <person name="Sun Q."/>
            <person name="Mori K."/>
        </authorList>
    </citation>
    <scope>NUCLEOTIDE SEQUENCE [LARGE SCALE GENOMIC DNA]</scope>
    <source>
        <strain evidence="11 12">TBRC 4575</strain>
    </source>
</reference>
<evidence type="ECO:0000256" key="5">
    <source>
        <dbReference type="ARBA" id="ARBA00015872"/>
    </source>
</evidence>
<dbReference type="SUPFAM" id="SSF56425">
    <property type="entry name" value="Succinate dehydrogenase/fumarate reductase flavoprotein, catalytic domain"/>
    <property type="match status" value="1"/>
</dbReference>
<dbReference type="InterPro" id="IPR050315">
    <property type="entry name" value="FAD-oxidoreductase_2"/>
</dbReference>
<dbReference type="PANTHER" id="PTHR43400">
    <property type="entry name" value="FUMARATE REDUCTASE"/>
    <property type="match status" value="1"/>
</dbReference>
<evidence type="ECO:0000256" key="7">
    <source>
        <dbReference type="ARBA" id="ARBA00022827"/>
    </source>
</evidence>
<dbReference type="InterPro" id="IPR027477">
    <property type="entry name" value="Succ_DH/fumarate_Rdtase_cat_sf"/>
</dbReference>
<dbReference type="Gene3D" id="3.50.50.60">
    <property type="entry name" value="FAD/NAD(P)-binding domain"/>
    <property type="match status" value="1"/>
</dbReference>
<protein>
    <recommendedName>
        <fullName evidence="5">Urocanate reductase</fullName>
        <ecNumber evidence="4">1.3.99.33</ecNumber>
    </recommendedName>
</protein>
<comment type="similarity">
    <text evidence="3">Belongs to the FAD-dependent oxidoreductase 2 family. FRD/SDH subfamily.</text>
</comment>
<evidence type="ECO:0000256" key="9">
    <source>
        <dbReference type="ARBA" id="ARBA00049922"/>
    </source>
</evidence>
<dbReference type="PANTHER" id="PTHR43400:SF7">
    <property type="entry name" value="FAD-DEPENDENT OXIDOREDUCTASE 2 FAD BINDING DOMAIN-CONTAINING PROTEIN"/>
    <property type="match status" value="1"/>
</dbReference>
<keyword evidence="12" id="KW-1185">Reference proteome</keyword>
<evidence type="ECO:0000256" key="3">
    <source>
        <dbReference type="ARBA" id="ARBA00008040"/>
    </source>
</evidence>
<keyword evidence="8" id="KW-0560">Oxidoreductase</keyword>
<dbReference type="InterPro" id="IPR003953">
    <property type="entry name" value="FAD-dep_OxRdtase_2_FAD-bd"/>
</dbReference>
<accession>A0ABV6JZT2</accession>
<comment type="caution">
    <text evidence="11">The sequence shown here is derived from an EMBL/GenBank/DDBJ whole genome shotgun (WGS) entry which is preliminary data.</text>
</comment>
<dbReference type="Gene3D" id="3.90.1010.20">
    <property type="match status" value="1"/>
</dbReference>
<evidence type="ECO:0000313" key="11">
    <source>
        <dbReference type="EMBL" id="MFC0422729.1"/>
    </source>
</evidence>
<evidence type="ECO:0000256" key="6">
    <source>
        <dbReference type="ARBA" id="ARBA00022630"/>
    </source>
</evidence>
<gene>
    <name evidence="11" type="ORF">ACFFGS_00850</name>
</gene>
<comment type="cofactor">
    <cofactor evidence="2">
        <name>FAD</name>
        <dbReference type="ChEBI" id="CHEBI:57692"/>
    </cofactor>
</comment>
<dbReference type="InterPro" id="IPR007329">
    <property type="entry name" value="FMN-bd"/>
</dbReference>
<evidence type="ECO:0000256" key="1">
    <source>
        <dbReference type="ARBA" id="ARBA00001917"/>
    </source>
</evidence>
<comment type="catalytic activity">
    <reaction evidence="9">
        <text>dihydrourocanate + A = urocanate + AH2</text>
        <dbReference type="Rhea" id="RHEA:36059"/>
        <dbReference type="ChEBI" id="CHEBI:13193"/>
        <dbReference type="ChEBI" id="CHEBI:17499"/>
        <dbReference type="ChEBI" id="CHEBI:27247"/>
        <dbReference type="ChEBI" id="CHEBI:72991"/>
        <dbReference type="EC" id="1.3.99.33"/>
    </reaction>
</comment>
<dbReference type="EC" id="1.3.99.33" evidence="4"/>
<keyword evidence="7" id="KW-0274">FAD</keyword>
<proteinExistence type="inferred from homology"/>
<dbReference type="SUPFAM" id="SSF51905">
    <property type="entry name" value="FAD/NAD(P)-binding domain"/>
    <property type="match status" value="1"/>
</dbReference>
<dbReference type="Pfam" id="PF00890">
    <property type="entry name" value="FAD_binding_2"/>
    <property type="match status" value="1"/>
</dbReference>
<evidence type="ECO:0000313" key="12">
    <source>
        <dbReference type="Proteomes" id="UP001589855"/>
    </source>
</evidence>
<sequence length="595" mass="66835">MLTNKIKKWDAQYDVVIVGFGGAGASAARFAADHDAKVLLIDSAPEGHEGGNTRYSGGDFSWSDNFDDLKDYYIQTYYPFKYDEKVLNTFVENVCNMKEYARKHFGIESWYSGHRPNGEYPEYRHSDSMKSQFITHGEYNSAFWKFLRKQVYQRLDKITIWYDSPAEHLIQDPDTGTVVGVQMKRQDQDINVHAKNGVILSLGGYENNQDMVQNFLGQGSLAPIGSLYNKGQGIKLVMEIGGQLWHTNYDSHGFSLNHGDAREKFAYMIQWKSLFNGSIFVAGDDGTRYYRENEQDRHGFKYNHGNWVQPVNQNHPHIIFDQKQYDYLINDTSEKSGQIKQLLSYAIKANSIQELATTINTPKLEQAVSDFNFMVGAGRDIYLNREIKTMRIFGDGPFYAIPIRHNILHTHGGGRRNSECEVLDVNNRPIPHLYEAGEFGDIFATKYIGCNSLADLLISGKIAGINAAKPKSHQLKVDAVTSASQTPDYLKTDAHQSPINFPVDHNQGIGISANGLSEIPIVVRTTVDDNKQLNKIEILQEKETPSVGEQAINKLSQQMMNQKDANVDAVSGATISSNAFKDAVNKALKNVNGEA</sequence>
<dbReference type="Pfam" id="PF04205">
    <property type="entry name" value="FMN_bind"/>
    <property type="match status" value="1"/>
</dbReference>
<evidence type="ECO:0000256" key="2">
    <source>
        <dbReference type="ARBA" id="ARBA00001974"/>
    </source>
</evidence>